<evidence type="ECO:0000256" key="3">
    <source>
        <dbReference type="ARBA" id="ARBA00022448"/>
    </source>
</evidence>
<evidence type="ECO:0000256" key="5">
    <source>
        <dbReference type="ARBA" id="ARBA00022519"/>
    </source>
</evidence>
<evidence type="ECO:0000256" key="8">
    <source>
        <dbReference type="ARBA" id="ARBA00022989"/>
    </source>
</evidence>
<evidence type="ECO:0000256" key="4">
    <source>
        <dbReference type="ARBA" id="ARBA00022475"/>
    </source>
</evidence>
<name>A0ABS1DX76_RUBGE</name>
<keyword evidence="3" id="KW-0813">Transport</keyword>
<keyword evidence="5" id="KW-0997">Cell inner membrane</keyword>
<evidence type="ECO:0000256" key="9">
    <source>
        <dbReference type="ARBA" id="ARBA00023136"/>
    </source>
</evidence>
<dbReference type="RefSeq" id="WP_200379477.1">
    <property type="nucleotide sequence ID" value="NZ_NRRU01000076.1"/>
</dbReference>
<evidence type="ECO:0000259" key="10">
    <source>
        <dbReference type="PROSITE" id="PS52015"/>
    </source>
</evidence>
<protein>
    <submittedName>
        <fullName evidence="11">Energy transducer TonB</fullName>
    </submittedName>
</protein>
<dbReference type="Pfam" id="PF03544">
    <property type="entry name" value="TonB_C"/>
    <property type="match status" value="1"/>
</dbReference>
<dbReference type="InterPro" id="IPR051045">
    <property type="entry name" value="TonB-dependent_transducer"/>
</dbReference>
<dbReference type="SUPFAM" id="SSF74653">
    <property type="entry name" value="TolA/TonB C-terminal domain"/>
    <property type="match status" value="1"/>
</dbReference>
<organism evidence="11 12">
    <name type="scientific">Rubrivivax gelatinosus</name>
    <name type="common">Rhodocyclus gelatinosus</name>
    <name type="synonym">Rhodopseudomonas gelatinosa</name>
    <dbReference type="NCBI Taxonomy" id="28068"/>
    <lineage>
        <taxon>Bacteria</taxon>
        <taxon>Pseudomonadati</taxon>
        <taxon>Pseudomonadota</taxon>
        <taxon>Betaproteobacteria</taxon>
        <taxon>Burkholderiales</taxon>
        <taxon>Sphaerotilaceae</taxon>
        <taxon>Rubrivivax</taxon>
    </lineage>
</organism>
<reference evidence="11" key="2">
    <citation type="journal article" date="2020" name="Microorganisms">
        <title>Osmotic Adaptation and Compatible Solute Biosynthesis of Phototrophic Bacteria as Revealed from Genome Analyses.</title>
        <authorList>
            <person name="Imhoff J.F."/>
            <person name="Rahn T."/>
            <person name="Kunzel S."/>
            <person name="Keller A."/>
            <person name="Neulinger S.C."/>
        </authorList>
    </citation>
    <scope>NUCLEOTIDE SEQUENCE</scope>
    <source>
        <strain evidence="11">IM 151</strain>
    </source>
</reference>
<sequence length="217" mass="22836">MNTMTLAPEPPARKGRPVFSLGVVAAHGLLFWAAMEFGVLERAMASAAPLMVQIVSSAPPAAPQPEPLVRPKVAPPPLASVPVPEVPVMREAPPEALRAVAAAPAPAATPAPAPVAPPAPPATRQVPPSALRYLVEPPVALPLASRRLHESGTVVLHVVVDVRGHPRSVTLRRSSGFARLDEQALGAMRQARFLPCTENGQPFECESDAPIIYELES</sequence>
<gene>
    <name evidence="11" type="ORF">CKO43_18010</name>
</gene>
<dbReference type="PANTHER" id="PTHR33446">
    <property type="entry name" value="PROTEIN TONB-RELATED"/>
    <property type="match status" value="1"/>
</dbReference>
<dbReference type="NCBIfam" id="TIGR01352">
    <property type="entry name" value="tonB_Cterm"/>
    <property type="match status" value="1"/>
</dbReference>
<comment type="similarity">
    <text evidence="2">Belongs to the TonB family.</text>
</comment>
<keyword evidence="8" id="KW-1133">Transmembrane helix</keyword>
<dbReference type="InterPro" id="IPR006260">
    <property type="entry name" value="TonB/TolA_C"/>
</dbReference>
<dbReference type="Proteomes" id="UP001041814">
    <property type="component" value="Unassembled WGS sequence"/>
</dbReference>
<evidence type="ECO:0000256" key="6">
    <source>
        <dbReference type="ARBA" id="ARBA00022692"/>
    </source>
</evidence>
<evidence type="ECO:0000313" key="12">
    <source>
        <dbReference type="Proteomes" id="UP001041814"/>
    </source>
</evidence>
<proteinExistence type="inferred from homology"/>
<comment type="caution">
    <text evidence="11">The sequence shown here is derived from an EMBL/GenBank/DDBJ whole genome shotgun (WGS) entry which is preliminary data.</text>
</comment>
<keyword evidence="6" id="KW-0812">Transmembrane</keyword>
<feature type="domain" description="TonB C-terminal" evidence="10">
    <location>
        <begin position="126"/>
        <end position="217"/>
    </location>
</feature>
<evidence type="ECO:0000256" key="1">
    <source>
        <dbReference type="ARBA" id="ARBA00004383"/>
    </source>
</evidence>
<dbReference type="InterPro" id="IPR037682">
    <property type="entry name" value="TonB_C"/>
</dbReference>
<keyword evidence="12" id="KW-1185">Reference proteome</keyword>
<reference evidence="11" key="1">
    <citation type="submission" date="2017-08" db="EMBL/GenBank/DDBJ databases">
        <authorList>
            <person name="Imhoff J.F."/>
            <person name="Rahn T."/>
            <person name="Kuenzel S."/>
            <person name="Neulinger S.C."/>
        </authorList>
    </citation>
    <scope>NUCLEOTIDE SEQUENCE</scope>
    <source>
        <strain evidence="11">IM 151</strain>
    </source>
</reference>
<evidence type="ECO:0000256" key="7">
    <source>
        <dbReference type="ARBA" id="ARBA00022927"/>
    </source>
</evidence>
<evidence type="ECO:0000256" key="2">
    <source>
        <dbReference type="ARBA" id="ARBA00006555"/>
    </source>
</evidence>
<dbReference type="EMBL" id="NRRU01000076">
    <property type="protein sequence ID" value="MBK1714666.1"/>
    <property type="molecule type" value="Genomic_DNA"/>
</dbReference>
<dbReference type="PANTHER" id="PTHR33446:SF2">
    <property type="entry name" value="PROTEIN TONB"/>
    <property type="match status" value="1"/>
</dbReference>
<comment type="subcellular location">
    <subcellularLocation>
        <location evidence="1">Cell inner membrane</location>
        <topology evidence="1">Single-pass membrane protein</topology>
        <orientation evidence="1">Periplasmic side</orientation>
    </subcellularLocation>
</comment>
<keyword evidence="4" id="KW-1003">Cell membrane</keyword>
<keyword evidence="9" id="KW-0472">Membrane</keyword>
<evidence type="ECO:0000313" key="11">
    <source>
        <dbReference type="EMBL" id="MBK1714666.1"/>
    </source>
</evidence>
<dbReference type="PROSITE" id="PS52015">
    <property type="entry name" value="TONB_CTD"/>
    <property type="match status" value="1"/>
</dbReference>
<keyword evidence="7" id="KW-0653">Protein transport</keyword>
<accession>A0ABS1DX76</accession>
<dbReference type="Gene3D" id="3.30.1150.10">
    <property type="match status" value="1"/>
</dbReference>